<dbReference type="InterPro" id="IPR036390">
    <property type="entry name" value="WH_DNA-bd_sf"/>
</dbReference>
<dbReference type="InterPro" id="IPR000524">
    <property type="entry name" value="Tscrpt_reg_HTH_GntR"/>
</dbReference>
<dbReference type="Pfam" id="PF07702">
    <property type="entry name" value="UTRA"/>
    <property type="match status" value="1"/>
</dbReference>
<dbReference type="SMART" id="SM00866">
    <property type="entry name" value="UTRA"/>
    <property type="match status" value="1"/>
</dbReference>
<evidence type="ECO:0000256" key="1">
    <source>
        <dbReference type="ARBA" id="ARBA00023015"/>
    </source>
</evidence>
<accession>A0A7W7RI08</accession>
<proteinExistence type="predicted"/>
<dbReference type="GO" id="GO:0045892">
    <property type="term" value="P:negative regulation of DNA-templated transcription"/>
    <property type="evidence" value="ECO:0007669"/>
    <property type="project" value="TreeGrafter"/>
</dbReference>
<dbReference type="GO" id="GO:0003677">
    <property type="term" value="F:DNA binding"/>
    <property type="evidence" value="ECO:0007669"/>
    <property type="project" value="UniProtKB-KW"/>
</dbReference>
<dbReference type="Proteomes" id="UP000523007">
    <property type="component" value="Unassembled WGS sequence"/>
</dbReference>
<evidence type="ECO:0000256" key="2">
    <source>
        <dbReference type="ARBA" id="ARBA00023125"/>
    </source>
</evidence>
<evidence type="ECO:0000256" key="3">
    <source>
        <dbReference type="ARBA" id="ARBA00023163"/>
    </source>
</evidence>
<dbReference type="Gene3D" id="3.40.1410.10">
    <property type="entry name" value="Chorismate lyase-like"/>
    <property type="match status" value="1"/>
</dbReference>
<dbReference type="Gene3D" id="1.10.10.10">
    <property type="entry name" value="Winged helix-like DNA-binding domain superfamily/Winged helix DNA-binding domain"/>
    <property type="match status" value="1"/>
</dbReference>
<gene>
    <name evidence="5" type="ORF">F4561_003196</name>
</gene>
<dbReference type="InterPro" id="IPR050679">
    <property type="entry name" value="Bact_HTH_transcr_reg"/>
</dbReference>
<dbReference type="InterPro" id="IPR028978">
    <property type="entry name" value="Chorismate_lyase_/UTRA_dom_sf"/>
</dbReference>
<dbReference type="PANTHER" id="PTHR44846">
    <property type="entry name" value="MANNOSYL-D-GLYCERATE TRANSPORT/METABOLISM SYSTEM REPRESSOR MNGR-RELATED"/>
    <property type="match status" value="1"/>
</dbReference>
<reference evidence="5 6" key="1">
    <citation type="submission" date="2020-08" db="EMBL/GenBank/DDBJ databases">
        <title>Sequencing the genomes of 1000 actinobacteria strains.</title>
        <authorList>
            <person name="Klenk H.-P."/>
        </authorList>
    </citation>
    <scope>NUCLEOTIDE SEQUENCE [LARGE SCALE GENOMIC DNA]</scope>
    <source>
        <strain evidence="5 6">DSM 102030</strain>
    </source>
</reference>
<dbReference type="InterPro" id="IPR036388">
    <property type="entry name" value="WH-like_DNA-bd_sf"/>
</dbReference>
<protein>
    <submittedName>
        <fullName evidence="5">GntR family transcriptional regulator</fullName>
    </submittedName>
</protein>
<dbReference type="RefSeq" id="WP_184579754.1">
    <property type="nucleotide sequence ID" value="NZ_JACHJT010000001.1"/>
</dbReference>
<evidence type="ECO:0000313" key="5">
    <source>
        <dbReference type="EMBL" id="MBB4932376.1"/>
    </source>
</evidence>
<dbReference type="PROSITE" id="PS50949">
    <property type="entry name" value="HTH_GNTR"/>
    <property type="match status" value="1"/>
</dbReference>
<dbReference type="CDD" id="cd07377">
    <property type="entry name" value="WHTH_GntR"/>
    <property type="match status" value="1"/>
</dbReference>
<evidence type="ECO:0000313" key="6">
    <source>
        <dbReference type="Proteomes" id="UP000523007"/>
    </source>
</evidence>
<dbReference type="SMART" id="SM00345">
    <property type="entry name" value="HTH_GNTR"/>
    <property type="match status" value="1"/>
</dbReference>
<keyword evidence="6" id="KW-1185">Reference proteome</keyword>
<feature type="domain" description="HTH gntR-type" evidence="4">
    <location>
        <begin position="4"/>
        <end position="71"/>
    </location>
</feature>
<dbReference type="AlphaFoldDB" id="A0A7W7RI08"/>
<dbReference type="InterPro" id="IPR011663">
    <property type="entry name" value="UTRA"/>
</dbReference>
<dbReference type="PANTHER" id="PTHR44846:SF1">
    <property type="entry name" value="MANNOSYL-D-GLYCERATE TRANSPORT_METABOLISM SYSTEM REPRESSOR MNGR-RELATED"/>
    <property type="match status" value="1"/>
</dbReference>
<organism evidence="5 6">
    <name type="scientific">Lipingzhangella halophila</name>
    <dbReference type="NCBI Taxonomy" id="1783352"/>
    <lineage>
        <taxon>Bacteria</taxon>
        <taxon>Bacillati</taxon>
        <taxon>Actinomycetota</taxon>
        <taxon>Actinomycetes</taxon>
        <taxon>Streptosporangiales</taxon>
        <taxon>Nocardiopsidaceae</taxon>
        <taxon>Lipingzhangella</taxon>
    </lineage>
</organism>
<evidence type="ECO:0000259" key="4">
    <source>
        <dbReference type="PROSITE" id="PS50949"/>
    </source>
</evidence>
<dbReference type="SUPFAM" id="SSF64288">
    <property type="entry name" value="Chorismate lyase-like"/>
    <property type="match status" value="1"/>
</dbReference>
<dbReference type="SUPFAM" id="SSF46785">
    <property type="entry name" value="Winged helix' DNA-binding domain"/>
    <property type="match status" value="1"/>
</dbReference>
<dbReference type="GO" id="GO:0003700">
    <property type="term" value="F:DNA-binding transcription factor activity"/>
    <property type="evidence" value="ECO:0007669"/>
    <property type="project" value="InterPro"/>
</dbReference>
<keyword evidence="1" id="KW-0805">Transcription regulation</keyword>
<sequence>MDQRAKHQQLRDRVLAEVTATMAPNDMLPTERQLAERFEVSRMTVRQALNSLRADGVLRSVRGVGTFVAQPRLSKGPALTSFSEDLAARGYEPGTELIAAEEITAETHIAVDLGVPPGAQVYRIERLRLADGIPLCHEEVCLHAPRFPGLLEEDLTHSLYGVLDSKYDVRLRRAQQQVRAVNVGEEHAQLLKVEPNSAGLHVKRISMDETGRIVERGQSLCRGDLYDFSFVVTRPAT</sequence>
<dbReference type="Pfam" id="PF00392">
    <property type="entry name" value="GntR"/>
    <property type="match status" value="1"/>
</dbReference>
<comment type="caution">
    <text evidence="5">The sequence shown here is derived from an EMBL/GenBank/DDBJ whole genome shotgun (WGS) entry which is preliminary data.</text>
</comment>
<name>A0A7W7RI08_9ACTN</name>
<dbReference type="PRINTS" id="PR00035">
    <property type="entry name" value="HTHGNTR"/>
</dbReference>
<dbReference type="EMBL" id="JACHJT010000001">
    <property type="protein sequence ID" value="MBB4932376.1"/>
    <property type="molecule type" value="Genomic_DNA"/>
</dbReference>
<keyword evidence="2" id="KW-0238">DNA-binding</keyword>
<keyword evidence="3" id="KW-0804">Transcription</keyword>